<feature type="region of interest" description="Disordered" evidence="1">
    <location>
        <begin position="180"/>
        <end position="200"/>
    </location>
</feature>
<protein>
    <recommendedName>
        <fullName evidence="4">CCHC-type domain-containing protein</fullName>
    </recommendedName>
</protein>
<dbReference type="HOGENOM" id="CLU_093984_0_0_1"/>
<dbReference type="Proteomes" id="UP000017836">
    <property type="component" value="Unassembled WGS sequence"/>
</dbReference>
<dbReference type="EMBL" id="KI392984">
    <property type="protein sequence ID" value="ERN09360.1"/>
    <property type="molecule type" value="Genomic_DNA"/>
</dbReference>
<dbReference type="AlphaFoldDB" id="W1PQ66"/>
<dbReference type="Gramene" id="ERN09360">
    <property type="protein sequence ID" value="ERN09360"/>
    <property type="gene ID" value="AMTR_s00162p00070130"/>
</dbReference>
<evidence type="ECO:0000313" key="3">
    <source>
        <dbReference type="Proteomes" id="UP000017836"/>
    </source>
</evidence>
<name>W1PQ66_AMBTC</name>
<feature type="compositionally biased region" description="Polar residues" evidence="1">
    <location>
        <begin position="180"/>
        <end position="189"/>
    </location>
</feature>
<organism evidence="2 3">
    <name type="scientific">Amborella trichopoda</name>
    <dbReference type="NCBI Taxonomy" id="13333"/>
    <lineage>
        <taxon>Eukaryota</taxon>
        <taxon>Viridiplantae</taxon>
        <taxon>Streptophyta</taxon>
        <taxon>Embryophyta</taxon>
        <taxon>Tracheophyta</taxon>
        <taxon>Spermatophyta</taxon>
        <taxon>Magnoliopsida</taxon>
        <taxon>Amborellales</taxon>
        <taxon>Amborellaceae</taxon>
        <taxon>Amborella</taxon>
    </lineage>
</organism>
<gene>
    <name evidence="2" type="ORF">AMTR_s00162p00070130</name>
</gene>
<accession>W1PQ66</accession>
<keyword evidence="3" id="KW-1185">Reference proteome</keyword>
<evidence type="ECO:0008006" key="4">
    <source>
        <dbReference type="Google" id="ProtNLM"/>
    </source>
</evidence>
<evidence type="ECO:0000256" key="1">
    <source>
        <dbReference type="SAM" id="MobiDB-lite"/>
    </source>
</evidence>
<proteinExistence type="predicted"/>
<sequence length="200" mass="22279">MVSPNNVVLLRSHRRAANRAKNFANTFDKEHNIQVEERSHELNVQVQDNSSHEPLTLRYNDLCEHALKVAAEGATTAEFYRIAMHGIQKVLQEVINAKVKTITQIGGVQGDNTCEVSEPATMENVNLEDPQQTKTREISRPNLDLENATKRRKTCINCKQQGHDKRTCSYLVSKGNSSNNVVGVPTSATPGDEFDHSSLV</sequence>
<reference evidence="3" key="1">
    <citation type="journal article" date="2013" name="Science">
        <title>The Amborella genome and the evolution of flowering plants.</title>
        <authorList>
            <consortium name="Amborella Genome Project"/>
        </authorList>
    </citation>
    <scope>NUCLEOTIDE SEQUENCE [LARGE SCALE GENOMIC DNA]</scope>
</reference>
<evidence type="ECO:0000313" key="2">
    <source>
        <dbReference type="EMBL" id="ERN09360.1"/>
    </source>
</evidence>